<dbReference type="STRING" id="1045774.SAMN05421872_12119"/>
<organism evidence="1 2">
    <name type="scientific">Nocardioides lianchengensis</name>
    <dbReference type="NCBI Taxonomy" id="1045774"/>
    <lineage>
        <taxon>Bacteria</taxon>
        <taxon>Bacillati</taxon>
        <taxon>Actinomycetota</taxon>
        <taxon>Actinomycetes</taxon>
        <taxon>Propionibacteriales</taxon>
        <taxon>Nocardioidaceae</taxon>
        <taxon>Nocardioides</taxon>
    </lineage>
</organism>
<dbReference type="OrthoDB" id="5123238at2"/>
<dbReference type="Proteomes" id="UP000199034">
    <property type="component" value="Unassembled WGS sequence"/>
</dbReference>
<gene>
    <name evidence="1" type="ORF">SAMN05421872_12119</name>
</gene>
<evidence type="ECO:0000313" key="2">
    <source>
        <dbReference type="Proteomes" id="UP000199034"/>
    </source>
</evidence>
<protein>
    <submittedName>
        <fullName evidence="1">Uncharacterized protein</fullName>
    </submittedName>
</protein>
<dbReference type="RefSeq" id="WP_139175873.1">
    <property type="nucleotide sequence ID" value="NZ_FMZM01000021.1"/>
</dbReference>
<reference evidence="1 2" key="1">
    <citation type="submission" date="2016-10" db="EMBL/GenBank/DDBJ databases">
        <authorList>
            <person name="de Groot N.N."/>
        </authorList>
    </citation>
    <scope>NUCLEOTIDE SEQUENCE [LARGE SCALE GENOMIC DNA]</scope>
    <source>
        <strain evidence="1 2">CGMCC 4.6858</strain>
    </source>
</reference>
<dbReference type="AlphaFoldDB" id="A0A1G7C7F8"/>
<sequence length="166" mass="17760">MVGLVPGVPASAVVAAEGTHCVVSAETGTERCYASLESALSAASGDRIELSDGARPGGVELEQEVAAANRQVGAAGEVIGAVVYDDARYQGSSYTITIGAPCKKDGWMEWELELPEDWRNRVTSTQSWANCWVWLWDEAGTKEGPYEDDNPDVGAFSDRAWRVGMS</sequence>
<accession>A0A1G7C7F8</accession>
<name>A0A1G7C7F8_9ACTN</name>
<proteinExistence type="predicted"/>
<dbReference type="Gene3D" id="2.60.20.10">
    <property type="entry name" value="Crystallins"/>
    <property type="match status" value="1"/>
</dbReference>
<evidence type="ECO:0000313" key="1">
    <source>
        <dbReference type="EMBL" id="SDE34375.1"/>
    </source>
</evidence>
<keyword evidence="2" id="KW-1185">Reference proteome</keyword>
<dbReference type="EMBL" id="FMZM01000021">
    <property type="protein sequence ID" value="SDE34375.1"/>
    <property type="molecule type" value="Genomic_DNA"/>
</dbReference>